<evidence type="ECO:0000256" key="1">
    <source>
        <dbReference type="SAM" id="MobiDB-lite"/>
    </source>
</evidence>
<dbReference type="EMBL" id="BMAT01000645">
    <property type="protein sequence ID" value="GFR70295.1"/>
    <property type="molecule type" value="Genomic_DNA"/>
</dbReference>
<dbReference type="AlphaFoldDB" id="A0AAV4FD55"/>
<proteinExistence type="predicted"/>
<keyword evidence="3" id="KW-1185">Reference proteome</keyword>
<dbReference type="Proteomes" id="UP000762676">
    <property type="component" value="Unassembled WGS sequence"/>
</dbReference>
<feature type="region of interest" description="Disordered" evidence="1">
    <location>
        <begin position="32"/>
        <end position="91"/>
    </location>
</feature>
<evidence type="ECO:0000313" key="2">
    <source>
        <dbReference type="EMBL" id="GFR70295.1"/>
    </source>
</evidence>
<gene>
    <name evidence="2" type="ORF">ElyMa_000324300</name>
</gene>
<organism evidence="2 3">
    <name type="scientific">Elysia marginata</name>
    <dbReference type="NCBI Taxonomy" id="1093978"/>
    <lineage>
        <taxon>Eukaryota</taxon>
        <taxon>Metazoa</taxon>
        <taxon>Spiralia</taxon>
        <taxon>Lophotrochozoa</taxon>
        <taxon>Mollusca</taxon>
        <taxon>Gastropoda</taxon>
        <taxon>Heterobranchia</taxon>
        <taxon>Euthyneura</taxon>
        <taxon>Panpulmonata</taxon>
        <taxon>Sacoglossa</taxon>
        <taxon>Placobranchoidea</taxon>
        <taxon>Plakobranchidae</taxon>
        <taxon>Elysia</taxon>
    </lineage>
</organism>
<feature type="compositionally biased region" description="Acidic residues" evidence="1">
    <location>
        <begin position="37"/>
        <end position="89"/>
    </location>
</feature>
<accession>A0AAV4FD55</accession>
<evidence type="ECO:0000313" key="3">
    <source>
        <dbReference type="Proteomes" id="UP000762676"/>
    </source>
</evidence>
<comment type="caution">
    <text evidence="2">The sequence shown here is derived from an EMBL/GenBank/DDBJ whole genome shotgun (WGS) entry which is preliminary data.</text>
</comment>
<reference evidence="2 3" key="1">
    <citation type="journal article" date="2021" name="Elife">
        <title>Chloroplast acquisition without the gene transfer in kleptoplastic sea slugs, Plakobranchus ocellatus.</title>
        <authorList>
            <person name="Maeda T."/>
            <person name="Takahashi S."/>
            <person name="Yoshida T."/>
            <person name="Shimamura S."/>
            <person name="Takaki Y."/>
            <person name="Nagai Y."/>
            <person name="Toyoda A."/>
            <person name="Suzuki Y."/>
            <person name="Arimoto A."/>
            <person name="Ishii H."/>
            <person name="Satoh N."/>
            <person name="Nishiyama T."/>
            <person name="Hasebe M."/>
            <person name="Maruyama T."/>
            <person name="Minagawa J."/>
            <person name="Obokata J."/>
            <person name="Shigenobu S."/>
        </authorList>
    </citation>
    <scope>NUCLEOTIDE SEQUENCE [LARGE SCALE GENOMIC DNA]</scope>
</reference>
<protein>
    <submittedName>
        <fullName evidence="2">Uncharacterized protein</fullName>
    </submittedName>
</protein>
<name>A0AAV4FD55_9GAST</name>
<sequence>MAPGDKLRVGGGGGDAGLEVYAVLSCPGEQRCASVDYDGDDGDDDDVDENNDDDDDDDDDVDENNDNDYDYDDDGYNENYDDEYEEDNDDNKSKLKVVTRILLILESAGSRFRFCLAQVPCEGGASSTARHSFDRSLRCNTWAGDKRDTIGLYLAGSRP</sequence>